<evidence type="ECO:0000256" key="8">
    <source>
        <dbReference type="ARBA" id="ARBA00022848"/>
    </source>
</evidence>
<evidence type="ECO:0000256" key="15">
    <source>
        <dbReference type="SAM" id="Phobius"/>
    </source>
</evidence>
<evidence type="ECO:0000256" key="14">
    <source>
        <dbReference type="RuleBase" id="RU000461"/>
    </source>
</evidence>
<dbReference type="Gene3D" id="1.10.630.10">
    <property type="entry name" value="Cytochrome P450"/>
    <property type="match status" value="1"/>
</dbReference>
<evidence type="ECO:0000256" key="2">
    <source>
        <dbReference type="ARBA" id="ARBA00004174"/>
    </source>
</evidence>
<dbReference type="InterPro" id="IPR002401">
    <property type="entry name" value="Cyt_P450_E_grp-I"/>
</dbReference>
<dbReference type="GO" id="GO:0016705">
    <property type="term" value="F:oxidoreductase activity, acting on paired donors, with incorporation or reduction of molecular oxygen"/>
    <property type="evidence" value="ECO:0007669"/>
    <property type="project" value="InterPro"/>
</dbReference>
<dbReference type="PROSITE" id="PS00086">
    <property type="entry name" value="CYTOCHROME_P450"/>
    <property type="match status" value="1"/>
</dbReference>
<evidence type="ECO:0000256" key="13">
    <source>
        <dbReference type="PIRSR" id="PIRSR602401-1"/>
    </source>
</evidence>
<dbReference type="PRINTS" id="PR00463">
    <property type="entry name" value="EP450I"/>
</dbReference>
<dbReference type="GO" id="GO:0005789">
    <property type="term" value="C:endoplasmic reticulum membrane"/>
    <property type="evidence" value="ECO:0007669"/>
    <property type="project" value="UniProtKB-SubCell"/>
</dbReference>
<keyword evidence="9 14" id="KW-0560">Oxidoreductase</keyword>
<comment type="similarity">
    <text evidence="4 14">Belongs to the cytochrome P450 family.</text>
</comment>
<dbReference type="PANTHER" id="PTHR24292">
    <property type="entry name" value="CYTOCHROME P450"/>
    <property type="match status" value="1"/>
</dbReference>
<evidence type="ECO:0000256" key="1">
    <source>
        <dbReference type="ARBA" id="ARBA00001971"/>
    </source>
</evidence>
<dbReference type="FunFam" id="1.10.630.10:FF:000042">
    <property type="entry name" value="Cytochrome P450"/>
    <property type="match status" value="1"/>
</dbReference>
<dbReference type="Pfam" id="PF00067">
    <property type="entry name" value="p450"/>
    <property type="match status" value="1"/>
</dbReference>
<keyword evidence="15" id="KW-0812">Transmembrane</keyword>
<dbReference type="InterPro" id="IPR017972">
    <property type="entry name" value="Cyt_P450_CS"/>
</dbReference>
<evidence type="ECO:0000256" key="7">
    <source>
        <dbReference type="ARBA" id="ARBA00022824"/>
    </source>
</evidence>
<dbReference type="InterPro" id="IPR050476">
    <property type="entry name" value="Insect_CytP450_Detox"/>
</dbReference>
<gene>
    <name evidence="17" type="ORF">g.35536</name>
    <name evidence="16" type="ORF">g.35538</name>
</gene>
<feature type="binding site" description="axial binding residue" evidence="13">
    <location>
        <position position="451"/>
    </location>
    <ligand>
        <name>heme</name>
        <dbReference type="ChEBI" id="CHEBI:30413"/>
    </ligand>
    <ligandPart>
        <name>Fe</name>
        <dbReference type="ChEBI" id="CHEBI:18248"/>
    </ligandPart>
</feature>
<keyword evidence="5 13" id="KW-0349">Heme</keyword>
<evidence type="ECO:0008006" key="18">
    <source>
        <dbReference type="Google" id="ProtNLM"/>
    </source>
</evidence>
<evidence type="ECO:0000256" key="5">
    <source>
        <dbReference type="ARBA" id="ARBA00022617"/>
    </source>
</evidence>
<keyword evidence="11 14" id="KW-0503">Monooxygenase</keyword>
<evidence type="ECO:0000256" key="3">
    <source>
        <dbReference type="ARBA" id="ARBA00004406"/>
    </source>
</evidence>
<dbReference type="InterPro" id="IPR036396">
    <property type="entry name" value="Cyt_P450_sf"/>
</dbReference>
<keyword evidence="15" id="KW-1133">Transmembrane helix</keyword>
<name>A0A1B6EZI3_9HEMI</name>
<evidence type="ECO:0000256" key="10">
    <source>
        <dbReference type="ARBA" id="ARBA00023004"/>
    </source>
</evidence>
<organism evidence="16">
    <name type="scientific">Cuerna arida</name>
    <dbReference type="NCBI Taxonomy" id="1464854"/>
    <lineage>
        <taxon>Eukaryota</taxon>
        <taxon>Metazoa</taxon>
        <taxon>Ecdysozoa</taxon>
        <taxon>Arthropoda</taxon>
        <taxon>Hexapoda</taxon>
        <taxon>Insecta</taxon>
        <taxon>Pterygota</taxon>
        <taxon>Neoptera</taxon>
        <taxon>Paraneoptera</taxon>
        <taxon>Hemiptera</taxon>
        <taxon>Auchenorrhyncha</taxon>
        <taxon>Membracoidea</taxon>
        <taxon>Cicadellidae</taxon>
        <taxon>Cicadellinae</taxon>
        <taxon>Proconiini</taxon>
        <taxon>Cuerna</taxon>
    </lineage>
</organism>
<evidence type="ECO:0000256" key="4">
    <source>
        <dbReference type="ARBA" id="ARBA00010617"/>
    </source>
</evidence>
<accession>A0A1B6EZI3</accession>
<dbReference type="EMBL" id="GECZ01026392">
    <property type="protein sequence ID" value="JAS43377.1"/>
    <property type="molecule type" value="Transcribed_RNA"/>
</dbReference>
<evidence type="ECO:0000256" key="11">
    <source>
        <dbReference type="ARBA" id="ARBA00023033"/>
    </source>
</evidence>
<reference evidence="16" key="1">
    <citation type="submission" date="2015-11" db="EMBL/GenBank/DDBJ databases">
        <title>De novo transcriptome assembly of four potential Pierce s Disease insect vectors from Arizona vineyards.</title>
        <authorList>
            <person name="Tassone E.E."/>
        </authorList>
    </citation>
    <scope>NUCLEOTIDE SEQUENCE</scope>
</reference>
<keyword evidence="12 15" id="KW-0472">Membrane</keyword>
<evidence type="ECO:0000256" key="9">
    <source>
        <dbReference type="ARBA" id="ARBA00023002"/>
    </source>
</evidence>
<dbReference type="AlphaFoldDB" id="A0A1B6EZI3"/>
<dbReference type="GO" id="GO:0020037">
    <property type="term" value="F:heme binding"/>
    <property type="evidence" value="ECO:0007669"/>
    <property type="project" value="InterPro"/>
</dbReference>
<dbReference type="GO" id="GO:0004497">
    <property type="term" value="F:monooxygenase activity"/>
    <property type="evidence" value="ECO:0007669"/>
    <property type="project" value="UniProtKB-KW"/>
</dbReference>
<dbReference type="SUPFAM" id="SSF48264">
    <property type="entry name" value="Cytochrome P450"/>
    <property type="match status" value="1"/>
</dbReference>
<proteinExistence type="inferred from homology"/>
<keyword evidence="10 13" id="KW-0408">Iron</keyword>
<keyword evidence="6 13" id="KW-0479">Metal-binding</keyword>
<dbReference type="PRINTS" id="PR00385">
    <property type="entry name" value="P450"/>
</dbReference>
<comment type="subcellular location">
    <subcellularLocation>
        <location evidence="3">Endoplasmic reticulum membrane</location>
        <topology evidence="3">Peripheral membrane protein</topology>
    </subcellularLocation>
    <subcellularLocation>
        <location evidence="2">Microsome membrane</location>
        <topology evidence="2">Peripheral membrane protein</topology>
    </subcellularLocation>
</comment>
<evidence type="ECO:0000256" key="12">
    <source>
        <dbReference type="ARBA" id="ARBA00023136"/>
    </source>
</evidence>
<keyword evidence="8" id="KW-0492">Microsome</keyword>
<dbReference type="EMBL" id="GECZ01007074">
    <property type="protein sequence ID" value="JAS62695.1"/>
    <property type="molecule type" value="Transcribed_RNA"/>
</dbReference>
<dbReference type="GO" id="GO:0005506">
    <property type="term" value="F:iron ion binding"/>
    <property type="evidence" value="ECO:0007669"/>
    <property type="project" value="InterPro"/>
</dbReference>
<protein>
    <recommendedName>
        <fullName evidence="18">Cytochrome P450</fullName>
    </recommendedName>
</protein>
<evidence type="ECO:0000256" key="6">
    <source>
        <dbReference type="ARBA" id="ARBA00022723"/>
    </source>
</evidence>
<evidence type="ECO:0000313" key="17">
    <source>
        <dbReference type="EMBL" id="JAS62695.1"/>
    </source>
</evidence>
<dbReference type="PANTHER" id="PTHR24292:SF54">
    <property type="entry name" value="CYP9F3-RELATED"/>
    <property type="match status" value="1"/>
</dbReference>
<comment type="cofactor">
    <cofactor evidence="1 13">
        <name>heme</name>
        <dbReference type="ChEBI" id="CHEBI:30413"/>
    </cofactor>
</comment>
<dbReference type="InterPro" id="IPR001128">
    <property type="entry name" value="Cyt_P450"/>
</dbReference>
<keyword evidence="7" id="KW-0256">Endoplasmic reticulum</keyword>
<evidence type="ECO:0000313" key="16">
    <source>
        <dbReference type="EMBL" id="JAS43377.1"/>
    </source>
</evidence>
<sequence>MAWFDVGVVNILSSILVVIISLYYFSVKTYNHWKSLGVKYAKPVPFFGNTMQTIFRKKSTIVNQLEIYSMYPDEKYVGMFMFRTPMLVIRDPELVHCILSKDFVHFYDRGLTIDERLDLLSLHLVNLRGQQWKSLRSKLTPAFSSGKLKMMCSQLDGCATVLSDYLEMEGSLDIREIMAKFATDVIGSCAFGLQFNSLKDPNCQFRKMGRYVFKPSFRFLLKFVARTLHPSLPYYLKLKAYSPDVENFFLNFVKDTMHERVLNNIERKDFIQLLIEMQKEESVASRQNTKENSILLTDQVLASNAFVFFLAGFETTSSTMSFFLLEMAVNPSIQETVRNEIIKALEKHDGDLNYETIKDLPYMEMAISETMRKYPIATSLMRECTQTYQVPQSSLVIEKGTKVLIPVFALQHDPLYFPDPDKFDPERFSPENKSKIVQGTYLPFGDGPRICIGLRFAMMEMKFAFCKILPKFEFTLTDQMVYPVVFKKGSNLLAPEDGIWLNVRRRGTETNELA</sequence>
<feature type="transmembrane region" description="Helical" evidence="15">
    <location>
        <begin position="6"/>
        <end position="25"/>
    </location>
</feature>
<dbReference type="CDD" id="cd11056">
    <property type="entry name" value="CYP6-like"/>
    <property type="match status" value="1"/>
</dbReference>